<keyword evidence="4 6" id="KW-0862">Zinc</keyword>
<reference evidence="8 9" key="1">
    <citation type="submission" date="2010-05" db="EMBL/GenBank/DDBJ databases">
        <title>The Genome Sequence of Thecamonas trahens ATCC 50062.</title>
        <authorList>
            <consortium name="The Broad Institute Genome Sequencing Platform"/>
            <person name="Russ C."/>
            <person name="Cuomo C."/>
            <person name="Shea T."/>
            <person name="Young S.K."/>
            <person name="Zeng Q."/>
            <person name="Koehrsen M."/>
            <person name="Haas B."/>
            <person name="Borodovsky M."/>
            <person name="Guigo R."/>
            <person name="Alvarado L."/>
            <person name="Berlin A."/>
            <person name="Bochicchio J."/>
            <person name="Borenstein D."/>
            <person name="Chapman S."/>
            <person name="Chen Z."/>
            <person name="Freedman E."/>
            <person name="Gellesch M."/>
            <person name="Goldberg J."/>
            <person name="Griggs A."/>
            <person name="Gujja S."/>
            <person name="Heilman E."/>
            <person name="Heiman D."/>
            <person name="Hepburn T."/>
            <person name="Howarth C."/>
            <person name="Jen D."/>
            <person name="Larson L."/>
            <person name="Mehta T."/>
            <person name="Park D."/>
            <person name="Pearson M."/>
            <person name="Roberts A."/>
            <person name="Saif S."/>
            <person name="Shenoy N."/>
            <person name="Sisk P."/>
            <person name="Stolte C."/>
            <person name="Sykes S."/>
            <person name="Thomson T."/>
            <person name="Walk T."/>
            <person name="White J."/>
            <person name="Yandava C."/>
            <person name="Burger G."/>
            <person name="Gray M.W."/>
            <person name="Holland P.W.H."/>
            <person name="King N."/>
            <person name="Lang F.B.F."/>
            <person name="Roger A.J."/>
            <person name="Ruiz-Trillo I."/>
            <person name="Lander E."/>
            <person name="Nusbaum C."/>
        </authorList>
    </citation>
    <scope>NUCLEOTIDE SEQUENCE [LARGE SCALE GENOMIC DNA]</scope>
    <source>
        <strain evidence="8 9">ATCC 50062</strain>
    </source>
</reference>
<sequence>MSSSRWAWAVAEVAAGAQVAAYLDGAASLVAGGGGGDSTGSLARRARAVGAELGVAEPDAVAIYASLVPVSFSGGIRVPLLDIDSRFVALAEIKLLADGARPGDALPSFATAHEMAHLAEHHPLVLTAVHSFSAGAAAAGIVSAWAGGGRPLSARVAATAAAIGLVVVADTLASQLCELRADARAAGAGYAAAGIAALESYGEQFGVHPLAWSRRHPPLALRLALLRKYGV</sequence>
<dbReference type="Proteomes" id="UP000054408">
    <property type="component" value="Unassembled WGS sequence"/>
</dbReference>
<evidence type="ECO:0000256" key="3">
    <source>
        <dbReference type="ARBA" id="ARBA00022801"/>
    </source>
</evidence>
<dbReference type="GO" id="GO:0046872">
    <property type="term" value="F:metal ion binding"/>
    <property type="evidence" value="ECO:0007669"/>
    <property type="project" value="UniProtKB-KW"/>
</dbReference>
<evidence type="ECO:0000256" key="6">
    <source>
        <dbReference type="RuleBase" id="RU003983"/>
    </source>
</evidence>
<evidence type="ECO:0000256" key="2">
    <source>
        <dbReference type="ARBA" id="ARBA00022723"/>
    </source>
</evidence>
<dbReference type="AlphaFoldDB" id="A0A0L0DHB3"/>
<keyword evidence="5 6" id="KW-0482">Metalloprotease</keyword>
<keyword evidence="1 6" id="KW-0645">Protease</keyword>
<evidence type="ECO:0000256" key="4">
    <source>
        <dbReference type="ARBA" id="ARBA00022833"/>
    </source>
</evidence>
<dbReference type="EMBL" id="GL349469">
    <property type="protein sequence ID" value="KNC51702.1"/>
    <property type="molecule type" value="Genomic_DNA"/>
</dbReference>
<accession>A0A0L0DHB3</accession>
<dbReference type="RefSeq" id="XP_013755831.1">
    <property type="nucleotide sequence ID" value="XM_013900377.1"/>
</dbReference>
<evidence type="ECO:0000313" key="9">
    <source>
        <dbReference type="Proteomes" id="UP000054408"/>
    </source>
</evidence>
<dbReference type="InterPro" id="IPR001915">
    <property type="entry name" value="Peptidase_M48"/>
</dbReference>
<name>A0A0L0DHB3_THETB</name>
<evidence type="ECO:0000256" key="1">
    <source>
        <dbReference type="ARBA" id="ARBA00022670"/>
    </source>
</evidence>
<keyword evidence="2" id="KW-0479">Metal-binding</keyword>
<evidence type="ECO:0000256" key="5">
    <source>
        <dbReference type="ARBA" id="ARBA00023049"/>
    </source>
</evidence>
<keyword evidence="3 6" id="KW-0378">Hydrolase</keyword>
<organism evidence="8 9">
    <name type="scientific">Thecamonas trahens ATCC 50062</name>
    <dbReference type="NCBI Taxonomy" id="461836"/>
    <lineage>
        <taxon>Eukaryota</taxon>
        <taxon>Apusozoa</taxon>
        <taxon>Apusomonadida</taxon>
        <taxon>Apusomonadidae</taxon>
        <taxon>Thecamonas</taxon>
    </lineage>
</organism>
<dbReference type="GeneID" id="25566615"/>
<dbReference type="GO" id="GO:0006508">
    <property type="term" value="P:proteolysis"/>
    <property type="evidence" value="ECO:0007669"/>
    <property type="project" value="UniProtKB-KW"/>
</dbReference>
<protein>
    <recommendedName>
        <fullName evidence="7">Peptidase M48 domain-containing protein</fullName>
    </recommendedName>
</protein>
<comment type="similarity">
    <text evidence="6">Belongs to the peptidase M48 family.</text>
</comment>
<comment type="cofactor">
    <cofactor evidence="6">
        <name>Zn(2+)</name>
        <dbReference type="ChEBI" id="CHEBI:29105"/>
    </cofactor>
    <text evidence="6">Binds 1 zinc ion per subunit.</text>
</comment>
<feature type="domain" description="Peptidase M48" evidence="7">
    <location>
        <begin position="112"/>
        <end position="228"/>
    </location>
</feature>
<dbReference type="GO" id="GO:0004222">
    <property type="term" value="F:metalloendopeptidase activity"/>
    <property type="evidence" value="ECO:0007669"/>
    <property type="project" value="InterPro"/>
</dbReference>
<evidence type="ECO:0000313" key="8">
    <source>
        <dbReference type="EMBL" id="KNC51702.1"/>
    </source>
</evidence>
<keyword evidence="9" id="KW-1185">Reference proteome</keyword>
<evidence type="ECO:0000259" key="7">
    <source>
        <dbReference type="Pfam" id="PF01435"/>
    </source>
</evidence>
<proteinExistence type="inferred from homology"/>
<dbReference type="Pfam" id="PF01435">
    <property type="entry name" value="Peptidase_M48"/>
    <property type="match status" value="1"/>
</dbReference>
<gene>
    <name evidence="8" type="ORF">AMSG_07767</name>
</gene>